<protein>
    <submittedName>
        <fullName evidence="1">Uncharacterized protein</fullName>
    </submittedName>
</protein>
<dbReference type="RefSeq" id="YP_009055277.1">
    <property type="nucleotide sequence ID" value="NC_024782.1"/>
</dbReference>
<dbReference type="Gene3D" id="6.20.230.10">
    <property type="match status" value="1"/>
</dbReference>
<dbReference type="Proteomes" id="UP000028560">
    <property type="component" value="Segment"/>
</dbReference>
<dbReference type="OrthoDB" id="3065at10239"/>
<reference evidence="1 2" key="1">
    <citation type="submission" date="2013-07" db="EMBL/GenBank/DDBJ databases">
        <authorList>
            <person name="Chung I.-Y."/>
            <person name="Cho Y.-H."/>
        </authorList>
    </citation>
    <scope>NUCLEOTIDE SEQUENCE [LARGE SCALE GENOMIC DNA]</scope>
</reference>
<name>A0A075CEZ5_9CAUD</name>
<dbReference type="EMBL" id="KF475786">
    <property type="protein sequence ID" value="AGZ17244.1"/>
    <property type="molecule type" value="Genomic_DNA"/>
</dbReference>
<evidence type="ECO:0000313" key="2">
    <source>
        <dbReference type="Proteomes" id="UP000028560"/>
    </source>
</evidence>
<sequence length="383" mass="40861">MTLYMGPNTGLLINGLPGEGHYSDLIRMWRWDDFLRQPVVKGRVAALPTSGQAEGDTYIFTGSGSNQNRLARWWATGATTAIWEYMPPRLGWRVQVANETTPSGQVKTYEYSGTAWVELVGGMSDAPSDGSNYARNNGTWGKLGTAAGADLNGMPFLNLMPDSGRYAGSINPLILRFTEAFSSTFLTPWNGASIADGGKYIYDNTTNGGTAGNLNQRVQDLLVAMGRSSGSLARYGVEFYTAVLTAGPNATTGSTGADGTTRYLQMTNSSRALFIANGWCTAVLWIRAEAGSLHFMPATAPTTDYKIWLNGAPVLPGQVLTPADGWKHVRISKKSAQGYDNGFPFLYMSLGASAAMACPAFFGGLVDPGIHVAPIATVNSQSA</sequence>
<evidence type="ECO:0000313" key="1">
    <source>
        <dbReference type="EMBL" id="AGZ17244.1"/>
    </source>
</evidence>
<gene>
    <name evidence="1" type="ORF">MP48_0054</name>
</gene>
<organism evidence="1 2">
    <name type="scientific">Pseudomonas phage MP48</name>
    <dbReference type="NCBI Taxonomy" id="1391190"/>
    <lineage>
        <taxon>Viruses</taxon>
        <taxon>Duplodnaviria</taxon>
        <taxon>Heunggongvirae</taxon>
        <taxon>Uroviricota</taxon>
        <taxon>Caudoviricetes</taxon>
        <taxon>Casadabanvirus</taxon>
        <taxon>Casadabanvirus MP48</taxon>
    </lineage>
</organism>
<keyword evidence="2" id="KW-1185">Reference proteome</keyword>
<dbReference type="KEGG" id="vg:20283587"/>
<dbReference type="GeneID" id="20283587"/>
<accession>A0A075CEZ5</accession>
<proteinExistence type="predicted"/>